<name>A0A815AQ84_9BILA</name>
<dbReference type="EMBL" id="CAJNOL010000992">
    <property type="protein sequence ID" value="CAF1259193.1"/>
    <property type="molecule type" value="Genomic_DNA"/>
</dbReference>
<keyword evidence="3" id="KW-1185">Reference proteome</keyword>
<organism evidence="2 3">
    <name type="scientific">Rotaria sordida</name>
    <dbReference type="NCBI Taxonomy" id="392033"/>
    <lineage>
        <taxon>Eukaryota</taxon>
        <taxon>Metazoa</taxon>
        <taxon>Spiralia</taxon>
        <taxon>Gnathifera</taxon>
        <taxon>Rotifera</taxon>
        <taxon>Eurotatoria</taxon>
        <taxon>Bdelloidea</taxon>
        <taxon>Philodinida</taxon>
        <taxon>Philodinidae</taxon>
        <taxon>Rotaria</taxon>
    </lineage>
</organism>
<accession>A0A815AQ84</accession>
<gene>
    <name evidence="2" type="ORF">JXQ802_LOCUS27389</name>
    <name evidence="1" type="ORF">PYM288_LOCUS18300</name>
</gene>
<dbReference type="Proteomes" id="UP000663854">
    <property type="component" value="Unassembled WGS sequence"/>
</dbReference>
<sequence>MRLDQILLDSNIINTQITLMKQASPLKLTSPLSDIVLNRFCEQILPKIHDKIKWLKLETSSMERILLAANSYFNLRQLDLFIMNIETDMHLFNIPTGAGYMTFGIESPIFSSTLVELHMNVYRFDDCLFLLDGRLNQLQGYGQCHIYSCPYTLTYYDDITNNFPGGLFNSVEKMRLFDERPFENEFFIRISQAFPFLKRITIVNRKPQNFKQEQQLNDNTQKSSNIEYSHLSMLHLLRVHDDYVEQFLFDTKTCLSNYIQLAVELCFHDCQQLPKHYQNYFPYLE</sequence>
<evidence type="ECO:0000313" key="3">
    <source>
        <dbReference type="Proteomes" id="UP000663870"/>
    </source>
</evidence>
<dbReference type="AlphaFoldDB" id="A0A815AQ84"/>
<evidence type="ECO:0000313" key="2">
    <source>
        <dbReference type="EMBL" id="CAF1259193.1"/>
    </source>
</evidence>
<comment type="caution">
    <text evidence="2">The sequence shown here is derived from an EMBL/GenBank/DDBJ whole genome shotgun (WGS) entry which is preliminary data.</text>
</comment>
<reference evidence="2" key="1">
    <citation type="submission" date="2021-02" db="EMBL/GenBank/DDBJ databases">
        <authorList>
            <person name="Nowell W R."/>
        </authorList>
    </citation>
    <scope>NUCLEOTIDE SEQUENCE</scope>
</reference>
<evidence type="ECO:0000313" key="1">
    <source>
        <dbReference type="EMBL" id="CAF1073711.1"/>
    </source>
</evidence>
<proteinExistence type="predicted"/>
<dbReference type="Proteomes" id="UP000663870">
    <property type="component" value="Unassembled WGS sequence"/>
</dbReference>
<protein>
    <submittedName>
        <fullName evidence="2">Uncharacterized protein</fullName>
    </submittedName>
</protein>
<dbReference type="EMBL" id="CAJNOH010000555">
    <property type="protein sequence ID" value="CAF1073711.1"/>
    <property type="molecule type" value="Genomic_DNA"/>
</dbReference>